<feature type="domain" description="Serine aminopeptidase S33" evidence="2">
    <location>
        <begin position="90"/>
        <end position="201"/>
    </location>
</feature>
<sequence>MGNRTKRWLTATGIVTGISAAVGSAIGLLATNRLMYMKKKEDDVILQREISAKRFDEGWYNAVSKNERWVDSPNGYRLKAVLLEPLETSHYVVISHGVTENKINSVKYARMFERLGFNSVIYDHRRHGDSEGRTTSFGHYEKTDLGAVIDELRDYAGENAIIGVHGESMGAATSLLYAGSVGDEADFYIADCPFSDFTEQVLHILRRSTPLRTGFAIRLANVFLKVRDGYTLDLVSPRQSVVHIKRPVLFIHSLEDDFILPKMTKELYELKPEPKSIRLFDKGSHAQSYNENAEEYEQTVRTFLEEHGLLPGGADSRPGIA</sequence>
<evidence type="ECO:0000256" key="1">
    <source>
        <dbReference type="SAM" id="Phobius"/>
    </source>
</evidence>
<dbReference type="EMBL" id="LQNT01000009">
    <property type="protein sequence ID" value="KZE38109.1"/>
    <property type="molecule type" value="Genomic_DNA"/>
</dbReference>
<dbReference type="Proteomes" id="UP000076490">
    <property type="component" value="Unassembled WGS sequence"/>
</dbReference>
<dbReference type="SUPFAM" id="SSF53474">
    <property type="entry name" value="alpha/beta-Hydrolases"/>
    <property type="match status" value="1"/>
</dbReference>
<reference evidence="3 4" key="1">
    <citation type="submission" date="2016-01" db="EMBL/GenBank/DDBJ databases">
        <title>Whole genome sequencing of Bhargavaea cecembensis T14.</title>
        <authorList>
            <person name="Hong K.W."/>
        </authorList>
    </citation>
    <scope>NUCLEOTIDE SEQUENCE [LARGE SCALE GENOMIC DNA]</scope>
    <source>
        <strain evidence="3 4">T14</strain>
    </source>
</reference>
<protein>
    <recommendedName>
        <fullName evidence="2">Serine aminopeptidase S33 domain-containing protein</fullName>
    </recommendedName>
</protein>
<dbReference type="Gene3D" id="3.40.50.1820">
    <property type="entry name" value="alpha/beta hydrolase"/>
    <property type="match status" value="1"/>
</dbReference>
<keyword evidence="1" id="KW-1133">Transmembrane helix</keyword>
<gene>
    <name evidence="3" type="ORF">AV656_04060</name>
</gene>
<keyword evidence="1" id="KW-0472">Membrane</keyword>
<keyword evidence="1" id="KW-0812">Transmembrane</keyword>
<evidence type="ECO:0000313" key="3">
    <source>
        <dbReference type="EMBL" id="KZE38109.1"/>
    </source>
</evidence>
<proteinExistence type="predicted"/>
<dbReference type="Pfam" id="PF12146">
    <property type="entry name" value="Hydrolase_4"/>
    <property type="match status" value="1"/>
</dbReference>
<dbReference type="AlphaFoldDB" id="A0A165GXV3"/>
<dbReference type="PANTHER" id="PTHR43358">
    <property type="entry name" value="ALPHA/BETA-HYDROLASE"/>
    <property type="match status" value="1"/>
</dbReference>
<dbReference type="InterPro" id="IPR022742">
    <property type="entry name" value="Hydrolase_4"/>
</dbReference>
<dbReference type="OrthoDB" id="9776685at2"/>
<dbReference type="PANTHER" id="PTHR43358:SF5">
    <property type="entry name" value="EXPORTED PROTEIN"/>
    <property type="match status" value="1"/>
</dbReference>
<dbReference type="InterPro" id="IPR052920">
    <property type="entry name" value="DNA-binding_regulatory"/>
</dbReference>
<evidence type="ECO:0000259" key="2">
    <source>
        <dbReference type="Pfam" id="PF12146"/>
    </source>
</evidence>
<accession>A0A165GXV3</accession>
<evidence type="ECO:0000313" key="4">
    <source>
        <dbReference type="Proteomes" id="UP000076490"/>
    </source>
</evidence>
<organism evidence="3 4">
    <name type="scientific">Bhargavaea cecembensis</name>
    <dbReference type="NCBI Taxonomy" id="394098"/>
    <lineage>
        <taxon>Bacteria</taxon>
        <taxon>Bacillati</taxon>
        <taxon>Bacillota</taxon>
        <taxon>Bacilli</taxon>
        <taxon>Bacillales</taxon>
        <taxon>Caryophanaceae</taxon>
        <taxon>Bhargavaea</taxon>
    </lineage>
</organism>
<dbReference type="InterPro" id="IPR029058">
    <property type="entry name" value="AB_hydrolase_fold"/>
</dbReference>
<comment type="caution">
    <text evidence="3">The sequence shown here is derived from an EMBL/GenBank/DDBJ whole genome shotgun (WGS) entry which is preliminary data.</text>
</comment>
<feature type="transmembrane region" description="Helical" evidence="1">
    <location>
        <begin position="12"/>
        <end position="30"/>
    </location>
</feature>
<dbReference type="RefSeq" id="WP_063179296.1">
    <property type="nucleotide sequence ID" value="NZ_LQNT01000009.1"/>
</dbReference>
<name>A0A165GXV3_9BACL</name>